<reference evidence="2" key="1">
    <citation type="submission" date="2023-03" db="EMBL/GenBank/DDBJ databases">
        <title>Massive genome expansion in bonnet fungi (Mycena s.s.) driven by repeated elements and novel gene families across ecological guilds.</title>
        <authorList>
            <consortium name="Lawrence Berkeley National Laboratory"/>
            <person name="Harder C.B."/>
            <person name="Miyauchi S."/>
            <person name="Viragh M."/>
            <person name="Kuo A."/>
            <person name="Thoen E."/>
            <person name="Andreopoulos B."/>
            <person name="Lu D."/>
            <person name="Skrede I."/>
            <person name="Drula E."/>
            <person name="Henrissat B."/>
            <person name="Morin E."/>
            <person name="Kohler A."/>
            <person name="Barry K."/>
            <person name="LaButti K."/>
            <person name="Morin E."/>
            <person name="Salamov A."/>
            <person name="Lipzen A."/>
            <person name="Mereny Z."/>
            <person name="Hegedus B."/>
            <person name="Baldrian P."/>
            <person name="Stursova M."/>
            <person name="Weitz H."/>
            <person name="Taylor A."/>
            <person name="Grigoriev I.V."/>
            <person name="Nagy L.G."/>
            <person name="Martin F."/>
            <person name="Kauserud H."/>
        </authorList>
    </citation>
    <scope>NUCLEOTIDE SEQUENCE</scope>
    <source>
        <strain evidence="2">CBHHK188m</strain>
    </source>
</reference>
<name>A0AAD7I7F2_9AGAR</name>
<evidence type="ECO:0000256" key="1">
    <source>
        <dbReference type="SAM" id="SignalP"/>
    </source>
</evidence>
<dbReference type="EMBL" id="JARJLG010000147">
    <property type="protein sequence ID" value="KAJ7736749.1"/>
    <property type="molecule type" value="Genomic_DNA"/>
</dbReference>
<comment type="caution">
    <text evidence="2">The sequence shown here is derived from an EMBL/GenBank/DDBJ whole genome shotgun (WGS) entry which is preliminary data.</text>
</comment>
<feature type="signal peptide" evidence="1">
    <location>
        <begin position="1"/>
        <end position="16"/>
    </location>
</feature>
<keyword evidence="1" id="KW-0732">Signal</keyword>
<sequence length="120" mass="14609">MLLGMCILTWFPQSLLVQVGTRKNLAVEDLQRNTVCDSATFLRSTRRQRFRVFEVFCHFYFQFHDRTVILFYQFCYPPRRYIHYRNTPVIARIYSVHTRLCAHLSFLSYWIISSSFFYLQ</sequence>
<keyword evidence="3" id="KW-1185">Reference proteome</keyword>
<accession>A0AAD7I7F2</accession>
<dbReference type="Proteomes" id="UP001215280">
    <property type="component" value="Unassembled WGS sequence"/>
</dbReference>
<protein>
    <recommendedName>
        <fullName evidence="4">Secreted protein</fullName>
    </recommendedName>
</protein>
<proteinExistence type="predicted"/>
<dbReference type="AlphaFoldDB" id="A0AAD7I7F2"/>
<evidence type="ECO:0000313" key="3">
    <source>
        <dbReference type="Proteomes" id="UP001215280"/>
    </source>
</evidence>
<evidence type="ECO:0000313" key="2">
    <source>
        <dbReference type="EMBL" id="KAJ7736749.1"/>
    </source>
</evidence>
<gene>
    <name evidence="2" type="ORF">DFH07DRAFT_97508</name>
</gene>
<organism evidence="2 3">
    <name type="scientific">Mycena maculata</name>
    <dbReference type="NCBI Taxonomy" id="230809"/>
    <lineage>
        <taxon>Eukaryota</taxon>
        <taxon>Fungi</taxon>
        <taxon>Dikarya</taxon>
        <taxon>Basidiomycota</taxon>
        <taxon>Agaricomycotina</taxon>
        <taxon>Agaricomycetes</taxon>
        <taxon>Agaricomycetidae</taxon>
        <taxon>Agaricales</taxon>
        <taxon>Marasmiineae</taxon>
        <taxon>Mycenaceae</taxon>
        <taxon>Mycena</taxon>
    </lineage>
</organism>
<feature type="chain" id="PRO_5041961481" description="Secreted protein" evidence="1">
    <location>
        <begin position="17"/>
        <end position="120"/>
    </location>
</feature>
<evidence type="ECO:0008006" key="4">
    <source>
        <dbReference type="Google" id="ProtNLM"/>
    </source>
</evidence>